<organism evidence="3 4">
    <name type="scientific">Pararhodobacter aggregans</name>
    <dbReference type="NCBI Taxonomy" id="404875"/>
    <lineage>
        <taxon>Bacteria</taxon>
        <taxon>Pseudomonadati</taxon>
        <taxon>Pseudomonadota</taxon>
        <taxon>Alphaproteobacteria</taxon>
        <taxon>Rhodobacterales</taxon>
        <taxon>Paracoccaceae</taxon>
        <taxon>Pararhodobacter</taxon>
    </lineage>
</organism>
<dbReference type="Proteomes" id="UP000244810">
    <property type="component" value="Unassembled WGS sequence"/>
</dbReference>
<dbReference type="GO" id="GO:0016758">
    <property type="term" value="F:hexosyltransferase activity"/>
    <property type="evidence" value="ECO:0007669"/>
    <property type="project" value="TreeGrafter"/>
</dbReference>
<gene>
    <name evidence="3" type="ORF">DDE23_20885</name>
</gene>
<evidence type="ECO:0000256" key="1">
    <source>
        <dbReference type="ARBA" id="ARBA00022676"/>
    </source>
</evidence>
<proteinExistence type="predicted"/>
<dbReference type="PANTHER" id="PTHR34136:SF1">
    <property type="entry name" value="UDP-N-ACETYL-D-MANNOSAMINURONIC ACID TRANSFERASE"/>
    <property type="match status" value="1"/>
</dbReference>
<sequence length="258" mass="27784">MRPDYGGFVEFSFPPCTIAVNMPDTGTLLSEVKSRLRAGEGFALATINLDHLVKLAKDPGFRPVYAAQDLVCADGNPIVWLSKLAGRPVSLVPGSDMVVPLASLAAREDAPIALMGSTPEALAEAAEALKARVPSLRIAAQIAPPMGFDPTGPDARRILLDIAASGARLTFIALGAPKQEMFAAFGREVTPHMGFASIGAGLDFLAGRQQRAPEWVRAIAMEWAWRMLSNPRRLAKRYLDCALILPGEAVRAWRLRRS</sequence>
<dbReference type="EMBL" id="QDDR01000014">
    <property type="protein sequence ID" value="PVE45482.1"/>
    <property type="molecule type" value="Genomic_DNA"/>
</dbReference>
<dbReference type="InterPro" id="IPR004629">
    <property type="entry name" value="WecG_TagA_CpsF"/>
</dbReference>
<dbReference type="AlphaFoldDB" id="A0A2T7ULA1"/>
<comment type="caution">
    <text evidence="3">The sequence shown here is derived from an EMBL/GenBank/DDBJ whole genome shotgun (WGS) entry which is preliminary data.</text>
</comment>
<keyword evidence="1" id="KW-0328">Glycosyltransferase</keyword>
<evidence type="ECO:0000256" key="2">
    <source>
        <dbReference type="ARBA" id="ARBA00022679"/>
    </source>
</evidence>
<dbReference type="NCBIfam" id="TIGR00696">
    <property type="entry name" value="wecG_tagA_cpsF"/>
    <property type="match status" value="1"/>
</dbReference>
<keyword evidence="2 3" id="KW-0808">Transferase</keyword>
<evidence type="ECO:0000313" key="4">
    <source>
        <dbReference type="Proteomes" id="UP000244810"/>
    </source>
</evidence>
<dbReference type="Pfam" id="PF03808">
    <property type="entry name" value="Glyco_tran_WecG"/>
    <property type="match status" value="1"/>
</dbReference>
<name>A0A2T7ULA1_9RHOB</name>
<dbReference type="OrthoDB" id="9771846at2"/>
<reference evidence="3 4" key="1">
    <citation type="journal article" date="2011" name="Syst. Appl. Microbiol.">
        <title>Defluviimonas denitrificans gen. nov., sp. nov., and Pararhodobacter aggregans gen. nov., sp. nov., non-phototrophic Rhodobacteraceae from the biofilter of a marine aquaculture.</title>
        <authorList>
            <person name="Foesel B.U."/>
            <person name="Drake H.L."/>
            <person name="Schramm A."/>
        </authorList>
    </citation>
    <scope>NUCLEOTIDE SEQUENCE [LARGE SCALE GENOMIC DNA]</scope>
    <source>
        <strain evidence="3 4">D1-19</strain>
    </source>
</reference>
<protein>
    <submittedName>
        <fullName evidence="3">Glycosyltransferase</fullName>
    </submittedName>
</protein>
<dbReference type="PANTHER" id="PTHR34136">
    <property type="match status" value="1"/>
</dbReference>
<dbReference type="CDD" id="cd06533">
    <property type="entry name" value="Glyco_transf_WecG_TagA"/>
    <property type="match status" value="1"/>
</dbReference>
<accession>A0A2T7ULA1</accession>
<keyword evidence="4" id="KW-1185">Reference proteome</keyword>
<evidence type="ECO:0000313" key="3">
    <source>
        <dbReference type="EMBL" id="PVE45482.1"/>
    </source>
</evidence>